<dbReference type="Gene3D" id="3.40.50.720">
    <property type="entry name" value="NAD(P)-binding Rossmann-like Domain"/>
    <property type="match status" value="1"/>
</dbReference>
<dbReference type="Proteomes" id="UP000324351">
    <property type="component" value="Unassembled WGS sequence"/>
</dbReference>
<evidence type="ECO:0000256" key="2">
    <source>
        <dbReference type="ARBA" id="ARBA00023445"/>
    </source>
</evidence>
<comment type="caution">
    <text evidence="4">The sequence shown here is derived from an EMBL/GenBank/DDBJ whole genome shotgun (WGS) entry which is preliminary data.</text>
</comment>
<dbReference type="InterPro" id="IPR050425">
    <property type="entry name" value="NAD(P)_dehydrat-like"/>
</dbReference>
<evidence type="ECO:0000256" key="1">
    <source>
        <dbReference type="ARBA" id="ARBA00023002"/>
    </source>
</evidence>
<proteinExistence type="inferred from homology"/>
<evidence type="ECO:0000259" key="3">
    <source>
        <dbReference type="Pfam" id="PF01370"/>
    </source>
</evidence>
<keyword evidence="1" id="KW-0560">Oxidoreductase</keyword>
<dbReference type="PANTHER" id="PTHR10366">
    <property type="entry name" value="NAD DEPENDENT EPIMERASE/DEHYDRATASE"/>
    <property type="match status" value="1"/>
</dbReference>
<gene>
    <name evidence="4" type="ORF">F0U47_10130</name>
</gene>
<dbReference type="InterPro" id="IPR036291">
    <property type="entry name" value="NAD(P)-bd_dom_sf"/>
</dbReference>
<protein>
    <submittedName>
        <fullName evidence="4">Aldehyde reductase</fullName>
    </submittedName>
</protein>
<reference evidence="4 5" key="1">
    <citation type="submission" date="2019-09" db="EMBL/GenBank/DDBJ databases">
        <title>Nocardioides panacisoli sp. nov., isolated from the soil of a ginseng field.</title>
        <authorList>
            <person name="Cho C."/>
        </authorList>
    </citation>
    <scope>NUCLEOTIDE SEQUENCE [LARGE SCALE GENOMIC DNA]</scope>
    <source>
        <strain evidence="4 5">BN140041</strain>
    </source>
</reference>
<dbReference type="FunFam" id="3.40.50.720:FF:000336">
    <property type="entry name" value="Aldehyde reductase"/>
    <property type="match status" value="1"/>
</dbReference>
<dbReference type="PANTHER" id="PTHR10366:SF564">
    <property type="entry name" value="STEROL-4-ALPHA-CARBOXYLATE 3-DEHYDROGENASE, DECARBOXYLATING"/>
    <property type="match status" value="1"/>
</dbReference>
<dbReference type="Pfam" id="PF01370">
    <property type="entry name" value="Epimerase"/>
    <property type="match status" value="1"/>
</dbReference>
<dbReference type="GO" id="GO:0016616">
    <property type="term" value="F:oxidoreductase activity, acting on the CH-OH group of donors, NAD or NADP as acceptor"/>
    <property type="evidence" value="ECO:0007669"/>
    <property type="project" value="TreeGrafter"/>
</dbReference>
<dbReference type="InterPro" id="IPR001509">
    <property type="entry name" value="Epimerase_deHydtase"/>
</dbReference>
<keyword evidence="5" id="KW-1185">Reference proteome</keyword>
<reference evidence="4 5" key="2">
    <citation type="submission" date="2019-09" db="EMBL/GenBank/DDBJ databases">
        <authorList>
            <person name="Jin C."/>
        </authorList>
    </citation>
    <scope>NUCLEOTIDE SEQUENCE [LARGE SCALE GENOMIC DNA]</scope>
    <source>
        <strain evidence="4 5">BN140041</strain>
    </source>
</reference>
<name>A0A5B1M571_9ACTN</name>
<dbReference type="CDD" id="cd05227">
    <property type="entry name" value="AR_SDR_e"/>
    <property type="match status" value="1"/>
</dbReference>
<accession>A0A5B1M571</accession>
<dbReference type="SUPFAM" id="SSF51735">
    <property type="entry name" value="NAD(P)-binding Rossmann-fold domains"/>
    <property type="match status" value="1"/>
</dbReference>
<organism evidence="4 5">
    <name type="scientific">Nocardioides antri</name>
    <dbReference type="NCBI Taxonomy" id="2607659"/>
    <lineage>
        <taxon>Bacteria</taxon>
        <taxon>Bacillati</taxon>
        <taxon>Actinomycetota</taxon>
        <taxon>Actinomycetes</taxon>
        <taxon>Propionibacteriales</taxon>
        <taxon>Nocardioidaceae</taxon>
        <taxon>Nocardioides</taxon>
    </lineage>
</organism>
<sequence length="351" mass="38900">MDPDSPVLVTGATGYVASWIVRYLLEDGRTVRGTVRDPDKAIGLEHLHALADAHPGRLTLHRADLLETGSYDEAMQGCELVIHTASPFLLGKVRDPERQLVRPALEGTRNVLASVDATPSVKRVVLTSSVVAIHGDNIDMRGRGPFTEADWNTTSTTQHQPYPYAKTVAERAAWDICGRQDRWDLVTIHPGLVLGPSLTTASKSGSMATMRAFTDYSLAAGAPDLAMGLVDVRDAARAHIAAGYTPTAHGRYITNARTITMLEIGRILRRRFGRTYPFPYTKMPKRAFKMFAPVAGFTREFVEKNVGWPLEFDNSRSRAELGLEYRDAEETITDHFQQMIDDGIARRLPLR</sequence>
<evidence type="ECO:0000313" key="4">
    <source>
        <dbReference type="EMBL" id="KAA1428092.1"/>
    </source>
</evidence>
<evidence type="ECO:0000313" key="5">
    <source>
        <dbReference type="Proteomes" id="UP000324351"/>
    </source>
</evidence>
<comment type="similarity">
    <text evidence="2">Belongs to the NAD(P)-dependent epimerase/dehydratase family. Dihydroflavonol-4-reductase subfamily.</text>
</comment>
<dbReference type="AlphaFoldDB" id="A0A5B1M571"/>
<feature type="domain" description="NAD-dependent epimerase/dehydratase" evidence="3">
    <location>
        <begin position="7"/>
        <end position="242"/>
    </location>
</feature>
<dbReference type="EMBL" id="VUJW01000003">
    <property type="protein sequence ID" value="KAA1428092.1"/>
    <property type="molecule type" value="Genomic_DNA"/>
</dbReference>